<dbReference type="InParanoid" id="A0A409WFJ2"/>
<gene>
    <name evidence="2" type="ORF">CVT26_005951</name>
</gene>
<dbReference type="EMBL" id="NHYE01005087">
    <property type="protein sequence ID" value="PPQ77241.1"/>
    <property type="molecule type" value="Genomic_DNA"/>
</dbReference>
<evidence type="ECO:0000313" key="2">
    <source>
        <dbReference type="EMBL" id="PPQ77241.1"/>
    </source>
</evidence>
<protein>
    <submittedName>
        <fullName evidence="2">Uncharacterized protein</fullName>
    </submittedName>
</protein>
<reference evidence="2 3" key="1">
    <citation type="journal article" date="2018" name="Evol. Lett.">
        <title>Horizontal gene cluster transfer increased hallucinogenic mushroom diversity.</title>
        <authorList>
            <person name="Reynolds H.T."/>
            <person name="Vijayakumar V."/>
            <person name="Gluck-Thaler E."/>
            <person name="Korotkin H.B."/>
            <person name="Matheny P.B."/>
            <person name="Slot J.C."/>
        </authorList>
    </citation>
    <scope>NUCLEOTIDE SEQUENCE [LARGE SCALE GENOMIC DNA]</scope>
    <source>
        <strain evidence="2 3">SRW20</strain>
    </source>
</reference>
<sequence>MSGYPASHLYPRPSFTASSGNAPYNPFNQASSTPSGYHSSQNVMPPMFSRYGPPPAIPGFTSEATYYAPPYSRYSRVPSHAHGDFVIPPVVPEPVYDSPPQNSSSDWRPLNRPSETTPWSESNEPLQRSMRGEGTPRSAYTESESYMSPPPRTGNNNTSYPRAAQRPPASATRIPTSIEEEEEEEEPSITPPPRTENNNTPHPWAVRRLHESASRVAPDSAERLPSRSTVPPFVPTDKLGVVGHDVASEAAKESESVKLYDGTWAKAGDKVAALVYSRWQRRKIITEGTFTADANLVEDFEVLFTLLSARLFNAHQMSQTKKTELKYDVQIRDPDSGRLQWIKLTPNELANHQVFKDALAKTHEMYNRQRYMSTGNRY</sequence>
<proteinExistence type="predicted"/>
<feature type="region of interest" description="Disordered" evidence="1">
    <location>
        <begin position="91"/>
        <end position="202"/>
    </location>
</feature>
<dbReference type="Proteomes" id="UP000284706">
    <property type="component" value="Unassembled WGS sequence"/>
</dbReference>
<keyword evidence="3" id="KW-1185">Reference proteome</keyword>
<name>A0A409WFJ2_9AGAR</name>
<feature type="compositionally biased region" description="Acidic residues" evidence="1">
    <location>
        <begin position="178"/>
        <end position="187"/>
    </location>
</feature>
<feature type="compositionally biased region" description="Polar residues" evidence="1">
    <location>
        <begin position="113"/>
        <end position="126"/>
    </location>
</feature>
<accession>A0A409WFJ2</accession>
<feature type="region of interest" description="Disordered" evidence="1">
    <location>
        <begin position="18"/>
        <end position="47"/>
    </location>
</feature>
<dbReference type="AlphaFoldDB" id="A0A409WFJ2"/>
<evidence type="ECO:0000313" key="3">
    <source>
        <dbReference type="Proteomes" id="UP000284706"/>
    </source>
</evidence>
<evidence type="ECO:0000256" key="1">
    <source>
        <dbReference type="SAM" id="MobiDB-lite"/>
    </source>
</evidence>
<comment type="caution">
    <text evidence="2">The sequence shown here is derived from an EMBL/GenBank/DDBJ whole genome shotgun (WGS) entry which is preliminary data.</text>
</comment>
<feature type="compositionally biased region" description="Polar residues" evidence="1">
    <location>
        <begin position="18"/>
        <end position="43"/>
    </location>
</feature>
<organism evidence="2 3">
    <name type="scientific">Gymnopilus dilepis</name>
    <dbReference type="NCBI Taxonomy" id="231916"/>
    <lineage>
        <taxon>Eukaryota</taxon>
        <taxon>Fungi</taxon>
        <taxon>Dikarya</taxon>
        <taxon>Basidiomycota</taxon>
        <taxon>Agaricomycotina</taxon>
        <taxon>Agaricomycetes</taxon>
        <taxon>Agaricomycetidae</taxon>
        <taxon>Agaricales</taxon>
        <taxon>Agaricineae</taxon>
        <taxon>Hymenogastraceae</taxon>
        <taxon>Gymnopilus</taxon>
    </lineage>
</organism>